<gene>
    <name evidence="1" type="ORF">HHS_05310</name>
</gene>
<dbReference type="KEGG" id="hhs:HHS_05310"/>
<proteinExistence type="predicted"/>
<dbReference type="RefSeq" id="WP_022564520.1">
    <property type="nucleotide sequence ID" value="NZ_CP010907.1"/>
</dbReference>
<dbReference type="NCBIfam" id="TIGR00249">
    <property type="entry name" value="sixA"/>
    <property type="match status" value="1"/>
</dbReference>
<dbReference type="PATRIC" id="fig|1235990.3.peg.526"/>
<dbReference type="GO" id="GO:0101006">
    <property type="term" value="F:protein histidine phosphatase activity"/>
    <property type="evidence" value="ECO:0007669"/>
    <property type="project" value="InterPro"/>
</dbReference>
<keyword evidence="1" id="KW-0378">Hydrolase</keyword>
<dbReference type="eggNOG" id="COG2062">
    <property type="taxonomic scope" value="Bacteria"/>
</dbReference>
<dbReference type="CDD" id="cd07067">
    <property type="entry name" value="HP_PGM_like"/>
    <property type="match status" value="1"/>
</dbReference>
<organism evidence="1 2">
    <name type="scientific">Candidatus Pantoea carbekii</name>
    <dbReference type="NCBI Taxonomy" id="1235990"/>
    <lineage>
        <taxon>Bacteria</taxon>
        <taxon>Pseudomonadati</taxon>
        <taxon>Pseudomonadota</taxon>
        <taxon>Gammaproteobacteria</taxon>
        <taxon>Enterobacterales</taxon>
        <taxon>Erwiniaceae</taxon>
        <taxon>Pantoea</taxon>
    </lineage>
</organism>
<protein>
    <submittedName>
        <fullName evidence="1">Phosphohistidine phosphatase</fullName>
        <ecNumber evidence="1">3.1.3.-</ecNumber>
    </submittedName>
</protein>
<dbReference type="InterPro" id="IPR004449">
    <property type="entry name" value="SixA"/>
</dbReference>
<dbReference type="STRING" id="1235990.BMSBPS_0157"/>
<dbReference type="EMBL" id="AP012554">
    <property type="protein sequence ID" value="BAO00501.1"/>
    <property type="molecule type" value="Genomic_DNA"/>
</dbReference>
<dbReference type="EC" id="3.1.3.-" evidence="1"/>
<evidence type="ECO:0000313" key="2">
    <source>
        <dbReference type="Proteomes" id="UP000016900"/>
    </source>
</evidence>
<dbReference type="AlphaFoldDB" id="U3U2X1"/>
<dbReference type="GO" id="GO:0005737">
    <property type="term" value="C:cytoplasm"/>
    <property type="evidence" value="ECO:0007669"/>
    <property type="project" value="InterPro"/>
</dbReference>
<dbReference type="KEGG" id="pck:BMSBPS_0157"/>
<reference evidence="1 2" key="1">
    <citation type="submission" date="2012-10" db="EMBL/GenBank/DDBJ databases">
        <title>Genome sequence of the symbiont of the pentatomidae stink bug Halyomorpha halys.</title>
        <authorList>
            <person name="Kobayashi H."/>
            <person name="Fujii-Muramatsu R."/>
            <person name="Takeishi K."/>
            <person name="Noda H."/>
        </authorList>
    </citation>
    <scope>NUCLEOTIDE SEQUENCE [LARGE SCALE GENOMIC DNA]</scope>
</reference>
<dbReference type="OrthoDB" id="92610at2"/>
<dbReference type="InterPro" id="IPR013078">
    <property type="entry name" value="His_Pase_superF_clade-1"/>
</dbReference>
<dbReference type="InterPro" id="IPR029033">
    <property type="entry name" value="His_PPase_superfam"/>
</dbReference>
<evidence type="ECO:0000313" key="1">
    <source>
        <dbReference type="EMBL" id="BAO00501.1"/>
    </source>
</evidence>
<sequence>MQVFIMRHSDAVLEAESDLMRPLTLRGCIESRQIGIWLNHQSVGIEQVLLSPYLRAEQTFKIIRETLYLPKKQIVLQELTPSGDPKTVVKYLYTLSKKGVQSVLIISHLPLVGYLVSVLCPKEAPLMFVTSAIACVDLNIHTHLGILKWQVSPSKHGQRQVIFSGLKYIHNPTF</sequence>
<dbReference type="SUPFAM" id="SSF53254">
    <property type="entry name" value="Phosphoglycerate mutase-like"/>
    <property type="match status" value="1"/>
</dbReference>
<keyword evidence="2" id="KW-1185">Reference proteome</keyword>
<dbReference type="Gene3D" id="3.40.50.1240">
    <property type="entry name" value="Phosphoglycerate mutase-like"/>
    <property type="match status" value="1"/>
</dbReference>
<accession>U3U2X1</accession>
<dbReference type="Proteomes" id="UP000016900">
    <property type="component" value="Chromosome"/>
</dbReference>
<name>U3U2X1_9GAMM</name>